<keyword evidence="6 8" id="KW-1133">Transmembrane helix</keyword>
<feature type="transmembrane region" description="Helical" evidence="8">
    <location>
        <begin position="111"/>
        <end position="132"/>
    </location>
</feature>
<gene>
    <name evidence="10" type="ORF">ACK2TP_04390</name>
</gene>
<dbReference type="EC" id="2.4.-.-" evidence="10"/>
<organism evidence="10 11">
    <name type="scientific">Terriglobus aquaticus</name>
    <dbReference type="NCBI Taxonomy" id="940139"/>
    <lineage>
        <taxon>Bacteria</taxon>
        <taxon>Pseudomonadati</taxon>
        <taxon>Acidobacteriota</taxon>
        <taxon>Terriglobia</taxon>
        <taxon>Terriglobales</taxon>
        <taxon>Acidobacteriaceae</taxon>
        <taxon>Terriglobus</taxon>
    </lineage>
</organism>
<evidence type="ECO:0000256" key="1">
    <source>
        <dbReference type="ARBA" id="ARBA00004651"/>
    </source>
</evidence>
<reference evidence="10 11" key="1">
    <citation type="submission" date="2024-12" db="EMBL/GenBank/DDBJ databases">
        <authorList>
            <person name="Lee Y."/>
        </authorList>
    </citation>
    <scope>NUCLEOTIDE SEQUENCE [LARGE SCALE GENOMIC DNA]</scope>
    <source>
        <strain evidence="10 11">03SUJ4</strain>
    </source>
</reference>
<feature type="transmembrane region" description="Helical" evidence="8">
    <location>
        <begin position="86"/>
        <end position="104"/>
    </location>
</feature>
<evidence type="ECO:0000256" key="5">
    <source>
        <dbReference type="ARBA" id="ARBA00022692"/>
    </source>
</evidence>
<evidence type="ECO:0000256" key="3">
    <source>
        <dbReference type="ARBA" id="ARBA00022676"/>
    </source>
</evidence>
<dbReference type="RefSeq" id="WP_263413470.1">
    <property type="nucleotide sequence ID" value="NZ_BAABBH010000001.1"/>
</dbReference>
<accession>A0ABW9KIR3</accession>
<keyword evidence="11" id="KW-1185">Reference proteome</keyword>
<evidence type="ECO:0000313" key="10">
    <source>
        <dbReference type="EMBL" id="MFN2974992.1"/>
    </source>
</evidence>
<dbReference type="PANTHER" id="PTHR33908">
    <property type="entry name" value="MANNOSYLTRANSFERASE YKCB-RELATED"/>
    <property type="match status" value="1"/>
</dbReference>
<keyword evidence="7 8" id="KW-0472">Membrane</keyword>
<evidence type="ECO:0000256" key="4">
    <source>
        <dbReference type="ARBA" id="ARBA00022679"/>
    </source>
</evidence>
<dbReference type="PANTHER" id="PTHR33908:SF11">
    <property type="entry name" value="MEMBRANE PROTEIN"/>
    <property type="match status" value="1"/>
</dbReference>
<protein>
    <submittedName>
        <fullName evidence="10">Glycosyltransferase family 39 protein</fullName>
        <ecNumber evidence="10">2.4.-.-</ecNumber>
    </submittedName>
</protein>
<feature type="transmembrane region" description="Helical" evidence="8">
    <location>
        <begin position="311"/>
        <end position="333"/>
    </location>
</feature>
<feature type="transmembrane region" description="Helical" evidence="8">
    <location>
        <begin position="260"/>
        <end position="281"/>
    </location>
</feature>
<keyword evidence="5 8" id="KW-0812">Transmembrane</keyword>
<evidence type="ECO:0000313" key="11">
    <source>
        <dbReference type="Proteomes" id="UP001634747"/>
    </source>
</evidence>
<dbReference type="InterPro" id="IPR038731">
    <property type="entry name" value="RgtA/B/C-like"/>
</dbReference>
<dbReference type="InterPro" id="IPR050297">
    <property type="entry name" value="LipidA_mod_glycosyltrf_83"/>
</dbReference>
<feature type="transmembrane region" description="Helical" evidence="8">
    <location>
        <begin position="12"/>
        <end position="33"/>
    </location>
</feature>
<keyword evidence="4 10" id="KW-0808">Transferase</keyword>
<proteinExistence type="predicted"/>
<feature type="transmembrane region" description="Helical" evidence="8">
    <location>
        <begin position="340"/>
        <end position="359"/>
    </location>
</feature>
<evidence type="ECO:0000259" key="9">
    <source>
        <dbReference type="Pfam" id="PF13231"/>
    </source>
</evidence>
<dbReference type="Pfam" id="PF13231">
    <property type="entry name" value="PMT_2"/>
    <property type="match status" value="1"/>
</dbReference>
<feature type="transmembrane region" description="Helical" evidence="8">
    <location>
        <begin position="165"/>
        <end position="196"/>
    </location>
</feature>
<feature type="transmembrane region" description="Helical" evidence="8">
    <location>
        <begin position="288"/>
        <end position="305"/>
    </location>
</feature>
<name>A0ABW9KIR3_9BACT</name>
<sequence length="535" mass="58667">MLSRQADNRLSSVLVATTAVLVALCLWYNHAWFYDDTDITLRYARHLAQGLGPRWNIAGPPVEGFTSPLHVFAVAALLKLHVADRLAVRLISFAGHIVLLAFLWRWTRARFGQLAAVLTTCAVAVSFPLLVWDLGGLEAVPFAALCTAGTLFCFDYLESSNRRDLLWGGVLLGIAAFTRMDGAVAAIAALLAVLLLSKAPLRQRVIDVVLSGLIVVASLVPWQIFRELYFHAPLPNTYYAKVYGIPLGWRVRNGLLYWKIYLKLAPYPAEILFLIAVVQLLRRRVSRLSLALWLWLLIMAAYIVTTGGDHMFAARFMVTLVPIFALASVIGLLQIGALSTPALASSVAALFLVTSALQFRNEILNPRYESSSSLAGTIVGNSMRALIPAGSLVGLNVAGAMPYVDDDLNYIDMLGLNDYEIARRNPVPIDPAKHPVVVGHLKGDGLSVLRRHPDVLLLGPPSGQLAKGWLTLGDSEIVAAPEFARDYRLCSAPLIVTPQERAQLALVHLTADVQIYYYVRRGSRVVCERDLSQAQ</sequence>
<dbReference type="EMBL" id="JBJYXY010000001">
    <property type="protein sequence ID" value="MFN2974992.1"/>
    <property type="molecule type" value="Genomic_DNA"/>
</dbReference>
<dbReference type="GO" id="GO:0016757">
    <property type="term" value="F:glycosyltransferase activity"/>
    <property type="evidence" value="ECO:0007669"/>
    <property type="project" value="UniProtKB-KW"/>
</dbReference>
<comment type="caution">
    <text evidence="10">The sequence shown here is derived from an EMBL/GenBank/DDBJ whole genome shotgun (WGS) entry which is preliminary data.</text>
</comment>
<evidence type="ECO:0000256" key="7">
    <source>
        <dbReference type="ARBA" id="ARBA00023136"/>
    </source>
</evidence>
<evidence type="ECO:0000256" key="6">
    <source>
        <dbReference type="ARBA" id="ARBA00022989"/>
    </source>
</evidence>
<keyword evidence="3 10" id="KW-0328">Glycosyltransferase</keyword>
<feature type="transmembrane region" description="Helical" evidence="8">
    <location>
        <begin position="208"/>
        <end position="225"/>
    </location>
</feature>
<evidence type="ECO:0000256" key="2">
    <source>
        <dbReference type="ARBA" id="ARBA00022475"/>
    </source>
</evidence>
<comment type="subcellular location">
    <subcellularLocation>
        <location evidence="1">Cell membrane</location>
        <topology evidence="1">Multi-pass membrane protein</topology>
    </subcellularLocation>
</comment>
<keyword evidence="2" id="KW-1003">Cell membrane</keyword>
<feature type="domain" description="Glycosyltransferase RgtA/B/C/D-like" evidence="9">
    <location>
        <begin position="67"/>
        <end position="222"/>
    </location>
</feature>
<dbReference type="Proteomes" id="UP001634747">
    <property type="component" value="Unassembled WGS sequence"/>
</dbReference>
<evidence type="ECO:0000256" key="8">
    <source>
        <dbReference type="SAM" id="Phobius"/>
    </source>
</evidence>